<keyword evidence="1" id="KW-0472">Membrane</keyword>
<organism evidence="2 3">
    <name type="scientific">Candidatus Nomurabacteria bacterium CG22_combo_CG10-13_8_21_14_all_32_8</name>
    <dbReference type="NCBI Taxonomy" id="1974732"/>
    <lineage>
        <taxon>Bacteria</taxon>
        <taxon>Candidatus Nomuraibacteriota</taxon>
    </lineage>
</organism>
<keyword evidence="1" id="KW-0812">Transmembrane</keyword>
<sequence length="84" mass="9452">MVNEPSGRDPETIIEVIANKIKSLEDSVKSIKEQSKLIITLVVSGFIFLLIMVAAILYDSLGLKNDLSQERYQLLKEQINSKCK</sequence>
<evidence type="ECO:0000313" key="3">
    <source>
        <dbReference type="Proteomes" id="UP000229176"/>
    </source>
</evidence>
<keyword evidence="1" id="KW-1133">Transmembrane helix</keyword>
<evidence type="ECO:0000313" key="2">
    <source>
        <dbReference type="EMBL" id="PIP69093.1"/>
    </source>
</evidence>
<dbReference type="EMBL" id="PCTI01000014">
    <property type="protein sequence ID" value="PIP69093.1"/>
    <property type="molecule type" value="Genomic_DNA"/>
</dbReference>
<protein>
    <submittedName>
        <fullName evidence="2">Uncharacterized protein</fullName>
    </submittedName>
</protein>
<dbReference type="Proteomes" id="UP000229176">
    <property type="component" value="Unassembled WGS sequence"/>
</dbReference>
<gene>
    <name evidence="2" type="ORF">COW91_01280</name>
</gene>
<dbReference type="AlphaFoldDB" id="A0A2H0CGS1"/>
<evidence type="ECO:0000256" key="1">
    <source>
        <dbReference type="SAM" id="Phobius"/>
    </source>
</evidence>
<accession>A0A2H0CGS1</accession>
<reference evidence="2 3" key="1">
    <citation type="submission" date="2017-09" db="EMBL/GenBank/DDBJ databases">
        <title>Depth-based differentiation of microbial function through sediment-hosted aquifers and enrichment of novel symbionts in the deep terrestrial subsurface.</title>
        <authorList>
            <person name="Probst A.J."/>
            <person name="Ladd B."/>
            <person name="Jarett J.K."/>
            <person name="Geller-Mcgrath D.E."/>
            <person name="Sieber C.M."/>
            <person name="Emerson J.B."/>
            <person name="Anantharaman K."/>
            <person name="Thomas B.C."/>
            <person name="Malmstrom R."/>
            <person name="Stieglmeier M."/>
            <person name="Klingl A."/>
            <person name="Woyke T."/>
            <person name="Ryan C.M."/>
            <person name="Banfield J.F."/>
        </authorList>
    </citation>
    <scope>NUCLEOTIDE SEQUENCE [LARGE SCALE GENOMIC DNA]</scope>
    <source>
        <strain evidence="2">CG22_combo_CG10-13_8_21_14_all_32_8</strain>
    </source>
</reference>
<feature type="transmembrane region" description="Helical" evidence="1">
    <location>
        <begin position="37"/>
        <end position="58"/>
    </location>
</feature>
<comment type="caution">
    <text evidence="2">The sequence shown here is derived from an EMBL/GenBank/DDBJ whole genome shotgun (WGS) entry which is preliminary data.</text>
</comment>
<name>A0A2H0CGS1_9BACT</name>
<proteinExistence type="predicted"/>